<evidence type="ECO:0000256" key="2">
    <source>
        <dbReference type="SAM" id="SignalP"/>
    </source>
</evidence>
<feature type="chain" id="PRO_5043667388" description="Lipoprotein" evidence="2">
    <location>
        <begin position="34"/>
        <end position="253"/>
    </location>
</feature>
<protein>
    <recommendedName>
        <fullName evidence="5">Lipoprotein</fullName>
    </recommendedName>
</protein>
<sequence length="253" mass="27436">MTHRTMTHRMMTRRLAVAIATVLGVTMTLTGCAPTGKDLFTQAQTVNTTAKQAVAELQLYLHDGPWHVGTGLAYGERPDPCGADGYVFKFTRSTIGDFDAPWRLPQGTVDAQAEDITAWLEEHGWSGIVFRSYTGGVTDVTITTRKPDARIDDLLITIGSGPASDGIILDATTTCEPGSKRDLRHLMFPDGLSEYTSPLSEYPSAEPFFGMAPDSPSPGPRPAPGHLSRTDRLPDPGTFSDPVTVRRVADDTW</sequence>
<dbReference type="PROSITE" id="PS51257">
    <property type="entry name" value="PROKAR_LIPOPROTEIN"/>
    <property type="match status" value="1"/>
</dbReference>
<feature type="signal peptide" evidence="2">
    <location>
        <begin position="1"/>
        <end position="33"/>
    </location>
</feature>
<evidence type="ECO:0000313" key="3">
    <source>
        <dbReference type="EMBL" id="MDQ0649612.1"/>
    </source>
</evidence>
<dbReference type="AlphaFoldDB" id="A0AAW8F247"/>
<comment type="caution">
    <text evidence="3">The sequence shown here is derived from an EMBL/GenBank/DDBJ whole genome shotgun (WGS) entry which is preliminary data.</text>
</comment>
<keyword evidence="2" id="KW-0732">Signal</keyword>
<dbReference type="Proteomes" id="UP001244427">
    <property type="component" value="Unassembled WGS sequence"/>
</dbReference>
<feature type="region of interest" description="Disordered" evidence="1">
    <location>
        <begin position="204"/>
        <end position="253"/>
    </location>
</feature>
<name>A0AAW8F247_9MICO</name>
<proteinExistence type="predicted"/>
<reference evidence="3 4" key="1">
    <citation type="submission" date="2023-07" db="EMBL/GenBank/DDBJ databases">
        <title>Comparative genomics of wheat-associated soil bacteria to identify genetic determinants of phenazine resistance.</title>
        <authorList>
            <person name="Mouncey N."/>
        </authorList>
    </citation>
    <scope>NUCLEOTIDE SEQUENCE [LARGE SCALE GENOMIC DNA]</scope>
    <source>
        <strain evidence="3 4">W4I9-1</strain>
    </source>
</reference>
<gene>
    <name evidence="3" type="ORF">QFZ53_003808</name>
</gene>
<dbReference type="EMBL" id="JAUSXV010000001">
    <property type="protein sequence ID" value="MDQ0649612.1"/>
    <property type="molecule type" value="Genomic_DNA"/>
</dbReference>
<accession>A0AAW8F247</accession>
<evidence type="ECO:0000256" key="1">
    <source>
        <dbReference type="SAM" id="MobiDB-lite"/>
    </source>
</evidence>
<keyword evidence="4" id="KW-1185">Reference proteome</keyword>
<evidence type="ECO:0000313" key="4">
    <source>
        <dbReference type="Proteomes" id="UP001244427"/>
    </source>
</evidence>
<organism evidence="3 4">
    <name type="scientific">Microbacterium natoriense</name>
    <dbReference type="NCBI Taxonomy" id="284570"/>
    <lineage>
        <taxon>Bacteria</taxon>
        <taxon>Bacillati</taxon>
        <taxon>Actinomycetota</taxon>
        <taxon>Actinomycetes</taxon>
        <taxon>Micrococcales</taxon>
        <taxon>Microbacteriaceae</taxon>
        <taxon>Microbacterium</taxon>
    </lineage>
</organism>
<dbReference type="RefSeq" id="WP_307299080.1">
    <property type="nucleotide sequence ID" value="NZ_JAUSXV010000001.1"/>
</dbReference>
<evidence type="ECO:0008006" key="5">
    <source>
        <dbReference type="Google" id="ProtNLM"/>
    </source>
</evidence>